<dbReference type="Proteomes" id="UP001236014">
    <property type="component" value="Chromosome"/>
</dbReference>
<dbReference type="GO" id="GO:0003677">
    <property type="term" value="F:DNA binding"/>
    <property type="evidence" value="ECO:0007669"/>
    <property type="project" value="UniProtKB-KW"/>
</dbReference>
<keyword evidence="1" id="KW-0238">DNA-binding</keyword>
<feature type="domain" description="HTH merR-type" evidence="2">
    <location>
        <begin position="1"/>
        <end position="71"/>
    </location>
</feature>
<dbReference type="CDD" id="cd01107">
    <property type="entry name" value="HTH_BmrR"/>
    <property type="match status" value="1"/>
</dbReference>
<dbReference type="EMBL" id="CP127294">
    <property type="protein sequence ID" value="WIX80244.1"/>
    <property type="molecule type" value="Genomic_DNA"/>
</dbReference>
<dbReference type="InterPro" id="IPR029442">
    <property type="entry name" value="GyrI-like"/>
</dbReference>
<dbReference type="InterPro" id="IPR047057">
    <property type="entry name" value="MerR_fam"/>
</dbReference>
<dbReference type="SMART" id="SM00871">
    <property type="entry name" value="AraC_E_bind"/>
    <property type="match status" value="1"/>
</dbReference>
<dbReference type="InterPro" id="IPR011256">
    <property type="entry name" value="Reg_factor_effector_dom_sf"/>
</dbReference>
<evidence type="ECO:0000313" key="4">
    <source>
        <dbReference type="Proteomes" id="UP001236014"/>
    </source>
</evidence>
<name>A0A9Y2MYN2_9PSEU</name>
<accession>A0A9Y2MYN2</accession>
<sequence length="271" mass="29429">MFSIGEFAKVGRVSVRMLRHYDALGLLRPARVDPHSGYRYYAADQLARLNRILALSDLGIGLKQVAEVLGERPSAEQLRGMLRLRRGELAERVAAETARLARVEARLRLIEVEDTMSEVDVVVKPVEGARVVAVGGIAESFEYDDIGPVVGGLCASLAERMERAGLKFAGPAIAWYEPADDRVHVQACAPYVGSAEGAGLDETELPALAHAATLVHRGTMATIAESYQALARWIDDNGYRAEPGHAREVYLHTDGDETGWVTELQIPVSAA</sequence>
<gene>
    <name evidence="3" type="ORF">QRX50_05495</name>
</gene>
<dbReference type="SMART" id="SM00422">
    <property type="entry name" value="HTH_MERR"/>
    <property type="match status" value="1"/>
</dbReference>
<dbReference type="SUPFAM" id="SSF55136">
    <property type="entry name" value="Probable bacterial effector-binding domain"/>
    <property type="match status" value="1"/>
</dbReference>
<dbReference type="PROSITE" id="PS50937">
    <property type="entry name" value="HTH_MERR_2"/>
    <property type="match status" value="1"/>
</dbReference>
<organism evidence="3 4">
    <name type="scientific">Amycolatopsis carbonis</name>
    <dbReference type="NCBI Taxonomy" id="715471"/>
    <lineage>
        <taxon>Bacteria</taxon>
        <taxon>Bacillati</taxon>
        <taxon>Actinomycetota</taxon>
        <taxon>Actinomycetes</taxon>
        <taxon>Pseudonocardiales</taxon>
        <taxon>Pseudonocardiaceae</taxon>
        <taxon>Amycolatopsis</taxon>
    </lineage>
</organism>
<keyword evidence="4" id="KW-1185">Reference proteome</keyword>
<evidence type="ECO:0000259" key="2">
    <source>
        <dbReference type="PROSITE" id="PS50937"/>
    </source>
</evidence>
<evidence type="ECO:0000313" key="3">
    <source>
        <dbReference type="EMBL" id="WIX80244.1"/>
    </source>
</evidence>
<dbReference type="PANTHER" id="PTHR30204:SF97">
    <property type="entry name" value="MERR FAMILY REGULATORY PROTEIN"/>
    <property type="match status" value="1"/>
</dbReference>
<reference evidence="3 4" key="1">
    <citation type="submission" date="2023-06" db="EMBL/GenBank/DDBJ databases">
        <authorList>
            <person name="Oyuntsetseg B."/>
            <person name="Kim S.B."/>
        </authorList>
    </citation>
    <scope>NUCLEOTIDE SEQUENCE [LARGE SCALE GENOMIC DNA]</scope>
    <source>
        <strain evidence="3 4">2-15</strain>
    </source>
</reference>
<dbReference type="InterPro" id="IPR000551">
    <property type="entry name" value="MerR-type_HTH_dom"/>
</dbReference>
<dbReference type="AlphaFoldDB" id="A0A9Y2MYN2"/>
<dbReference type="InterPro" id="IPR010499">
    <property type="entry name" value="AraC_E-bd"/>
</dbReference>
<dbReference type="KEGG" id="acab:QRX50_05495"/>
<dbReference type="PANTHER" id="PTHR30204">
    <property type="entry name" value="REDOX-CYCLING DRUG-SENSING TRANSCRIPTIONAL ACTIVATOR SOXR"/>
    <property type="match status" value="1"/>
</dbReference>
<dbReference type="Pfam" id="PF06445">
    <property type="entry name" value="GyrI-like"/>
    <property type="match status" value="1"/>
</dbReference>
<dbReference type="RefSeq" id="WP_285970879.1">
    <property type="nucleotide sequence ID" value="NZ_CP127294.1"/>
</dbReference>
<dbReference type="Gene3D" id="1.10.1660.10">
    <property type="match status" value="1"/>
</dbReference>
<dbReference type="SUPFAM" id="SSF46955">
    <property type="entry name" value="Putative DNA-binding domain"/>
    <property type="match status" value="1"/>
</dbReference>
<protein>
    <submittedName>
        <fullName evidence="3">MerR family transcriptional regulator</fullName>
    </submittedName>
</protein>
<proteinExistence type="predicted"/>
<dbReference type="Gene3D" id="3.20.80.10">
    <property type="entry name" value="Regulatory factor, effector binding domain"/>
    <property type="match status" value="1"/>
</dbReference>
<evidence type="ECO:0000256" key="1">
    <source>
        <dbReference type="ARBA" id="ARBA00023125"/>
    </source>
</evidence>
<dbReference type="InterPro" id="IPR009061">
    <property type="entry name" value="DNA-bd_dom_put_sf"/>
</dbReference>
<dbReference type="Pfam" id="PF13411">
    <property type="entry name" value="MerR_1"/>
    <property type="match status" value="1"/>
</dbReference>
<dbReference type="GO" id="GO:0003700">
    <property type="term" value="F:DNA-binding transcription factor activity"/>
    <property type="evidence" value="ECO:0007669"/>
    <property type="project" value="InterPro"/>
</dbReference>